<evidence type="ECO:0000259" key="7">
    <source>
        <dbReference type="PROSITE" id="PS50089"/>
    </source>
</evidence>
<dbReference type="Gene3D" id="3.30.40.10">
    <property type="entry name" value="Zinc/RING finger domain, C3HC4 (zinc finger)"/>
    <property type="match status" value="1"/>
</dbReference>
<dbReference type="Gene3D" id="3.30.160.60">
    <property type="entry name" value="Classic Zinc Finger"/>
    <property type="match status" value="1"/>
</dbReference>
<evidence type="ECO:0000256" key="2">
    <source>
        <dbReference type="ARBA" id="ARBA00022723"/>
    </source>
</evidence>
<dbReference type="InterPro" id="IPR001841">
    <property type="entry name" value="Znf_RING"/>
</dbReference>
<dbReference type="Pfam" id="PF00622">
    <property type="entry name" value="SPRY"/>
    <property type="match status" value="1"/>
</dbReference>
<dbReference type="InterPro" id="IPR003879">
    <property type="entry name" value="Butyrophylin_SPRY"/>
</dbReference>
<keyword evidence="2" id="KW-0479">Metal-binding</keyword>
<organism evidence="9 10">
    <name type="scientific">Bagarius yarrelli</name>
    <name type="common">Goonch</name>
    <name type="synonym">Bagrus yarrelli</name>
    <dbReference type="NCBI Taxonomy" id="175774"/>
    <lineage>
        <taxon>Eukaryota</taxon>
        <taxon>Metazoa</taxon>
        <taxon>Chordata</taxon>
        <taxon>Craniata</taxon>
        <taxon>Vertebrata</taxon>
        <taxon>Euteleostomi</taxon>
        <taxon>Actinopterygii</taxon>
        <taxon>Neopterygii</taxon>
        <taxon>Teleostei</taxon>
        <taxon>Ostariophysi</taxon>
        <taxon>Siluriformes</taxon>
        <taxon>Sisoridae</taxon>
        <taxon>Sisorinae</taxon>
        <taxon>Bagarius</taxon>
    </lineage>
</organism>
<keyword evidence="5" id="KW-0391">Immunity</keyword>
<evidence type="ECO:0000313" key="9">
    <source>
        <dbReference type="EMBL" id="TSY83960.1"/>
    </source>
</evidence>
<dbReference type="InterPro" id="IPR003877">
    <property type="entry name" value="SPRY_dom"/>
</dbReference>
<keyword evidence="4" id="KW-0862">Zinc</keyword>
<dbReference type="Pfam" id="PF13923">
    <property type="entry name" value="zf-C3HC4_2"/>
    <property type="match status" value="1"/>
</dbReference>
<dbReference type="Pfam" id="PF25600">
    <property type="entry name" value="TRIM_CC"/>
    <property type="match status" value="1"/>
</dbReference>
<dbReference type="PRINTS" id="PR01407">
    <property type="entry name" value="BUTYPHLNCDUF"/>
</dbReference>
<dbReference type="CDD" id="cd19802">
    <property type="entry name" value="Bbox1_TRIM8-like"/>
    <property type="match status" value="1"/>
</dbReference>
<dbReference type="SMART" id="SM00589">
    <property type="entry name" value="PRY"/>
    <property type="match status" value="1"/>
</dbReference>
<evidence type="ECO:0000256" key="6">
    <source>
        <dbReference type="PROSITE-ProRule" id="PRU00175"/>
    </source>
</evidence>
<feature type="domain" description="RING-type" evidence="7">
    <location>
        <begin position="27"/>
        <end position="66"/>
    </location>
</feature>
<reference evidence="9 10" key="1">
    <citation type="journal article" date="2019" name="Genome Biol. Evol.">
        <title>Whole-Genome Sequencing of the Giant Devil Catfish, Bagarius yarrelli.</title>
        <authorList>
            <person name="Jiang W."/>
            <person name="Lv Y."/>
            <person name="Cheng L."/>
            <person name="Yang K."/>
            <person name="Chao B."/>
            <person name="Wang X."/>
            <person name="Li Y."/>
            <person name="Pan X."/>
            <person name="You X."/>
            <person name="Zhang Y."/>
            <person name="Yang J."/>
            <person name="Li J."/>
            <person name="Zhang X."/>
            <person name="Liu S."/>
            <person name="Sun C."/>
            <person name="Yang J."/>
            <person name="Shi Q."/>
        </authorList>
    </citation>
    <scope>NUCLEOTIDE SEQUENCE [LARGE SCALE GENOMIC DNA]</scope>
    <source>
        <strain evidence="9">JWS20170419001</strain>
        <tissue evidence="9">Muscle</tissue>
    </source>
</reference>
<dbReference type="AlphaFoldDB" id="A0A556V7Y8"/>
<evidence type="ECO:0000259" key="8">
    <source>
        <dbReference type="PROSITE" id="PS50188"/>
    </source>
</evidence>
<dbReference type="GO" id="GO:0005737">
    <property type="term" value="C:cytoplasm"/>
    <property type="evidence" value="ECO:0007669"/>
    <property type="project" value="UniProtKB-ARBA"/>
</dbReference>
<feature type="domain" description="B30.2/SPRY" evidence="8">
    <location>
        <begin position="339"/>
        <end position="534"/>
    </location>
</feature>
<evidence type="ECO:0000313" key="10">
    <source>
        <dbReference type="Proteomes" id="UP000319801"/>
    </source>
</evidence>
<keyword evidence="10" id="KW-1185">Reference proteome</keyword>
<dbReference type="Pfam" id="PF13765">
    <property type="entry name" value="PRY"/>
    <property type="match status" value="1"/>
</dbReference>
<dbReference type="InterPro" id="IPR058030">
    <property type="entry name" value="TRIM8/14/16/25/29/45/65_CC"/>
</dbReference>
<evidence type="ECO:0000256" key="3">
    <source>
        <dbReference type="ARBA" id="ARBA00022771"/>
    </source>
</evidence>
<dbReference type="SUPFAM" id="SSF57845">
    <property type="entry name" value="B-box zinc-binding domain"/>
    <property type="match status" value="1"/>
</dbReference>
<keyword evidence="3 6" id="KW-0863">Zinc-finger</keyword>
<dbReference type="PROSITE" id="PS50089">
    <property type="entry name" value="ZF_RING_2"/>
    <property type="match status" value="1"/>
</dbReference>
<name>A0A556V7Y8_BAGYA</name>
<sequence>MTDPTCRTPSCTSPVNAPESLMHYLKCAICMDVLKDPVTTTCGHTFCMVCLNRHMINSNKLCPLCKSNLPELKVNLVLKEIIKELYKPRTPSPDEFTGQPGEVPCDVCSEGPKFKAVKSCLICLSSYCKRHLNGHRKLHFKGHKLVAPLNDTEKWACRVHGRPLELYSVSEGKLICSLCVQKGTHLVSLEEETDKKKAEIDGVVSEIKLRIQKRDENGKELDNSAGNCLDLINQEIKKMRQVFGDIKKAVQKAEDEALKPLEDRKRQVEQEGEDLKKGLQEMMTTLIKTMSDLQKVKDEEDPVFFIQNYPSTTIVDKDDDWTSVFLDTELSFGTIKNTEVAMMANIRNEFTKLSEIVDVTLDPDTANAQLRISDDMRQVQNSVETRDVSDRPERFDMFGSILGQNRLTDSRAFWVVEVGNKQGWDIGVASEEANRKGQLSLKPSQGYWAIVHYNGDSYAALEDTPILLSLSNAPCKVGVFVDYNEKLVSFYDMEAETHIYSFTNCAFGTVIRPYFSPHNNQEDPLIICPVNMNE</sequence>
<dbReference type="EMBL" id="VCAZ01000150">
    <property type="protein sequence ID" value="TSY83960.1"/>
    <property type="molecule type" value="Genomic_DNA"/>
</dbReference>
<protein>
    <submittedName>
        <fullName evidence="9">Nuclear factor 7, ovary</fullName>
    </submittedName>
</protein>
<dbReference type="PANTHER" id="PTHR25465">
    <property type="entry name" value="B-BOX DOMAIN CONTAINING"/>
    <property type="match status" value="1"/>
</dbReference>
<dbReference type="InterPro" id="IPR051051">
    <property type="entry name" value="E3_ubiq-ligase_TRIM/RNF"/>
</dbReference>
<gene>
    <name evidence="9" type="ORF">Baya_13897</name>
</gene>
<dbReference type="Proteomes" id="UP000319801">
    <property type="component" value="Unassembled WGS sequence"/>
</dbReference>
<evidence type="ECO:0000256" key="1">
    <source>
        <dbReference type="ARBA" id="ARBA00022588"/>
    </source>
</evidence>
<dbReference type="CDD" id="cd13733">
    <property type="entry name" value="SPRY_PRY_C-I_1"/>
    <property type="match status" value="1"/>
</dbReference>
<evidence type="ECO:0000256" key="4">
    <source>
        <dbReference type="ARBA" id="ARBA00022833"/>
    </source>
</evidence>
<dbReference type="InterPro" id="IPR001870">
    <property type="entry name" value="B30.2/SPRY"/>
</dbReference>
<comment type="caution">
    <text evidence="9">The sequence shown here is derived from an EMBL/GenBank/DDBJ whole genome shotgun (WGS) entry which is preliminary data.</text>
</comment>
<dbReference type="InterPro" id="IPR013083">
    <property type="entry name" value="Znf_RING/FYVE/PHD"/>
</dbReference>
<dbReference type="PANTHER" id="PTHR25465:SF49">
    <property type="entry name" value="BLOODTHIRSTY-RELATED GENE FAMILY, MEMBER 1-RELATED"/>
    <property type="match status" value="1"/>
</dbReference>
<evidence type="ECO:0000256" key="5">
    <source>
        <dbReference type="ARBA" id="ARBA00022859"/>
    </source>
</evidence>
<dbReference type="SMART" id="SM00449">
    <property type="entry name" value="SPRY"/>
    <property type="match status" value="1"/>
</dbReference>
<dbReference type="OrthoDB" id="6270329at2759"/>
<dbReference type="GO" id="GO:0008270">
    <property type="term" value="F:zinc ion binding"/>
    <property type="evidence" value="ECO:0007669"/>
    <property type="project" value="UniProtKB-KW"/>
</dbReference>
<keyword evidence="1" id="KW-0399">Innate immunity</keyword>
<dbReference type="Gene3D" id="2.60.120.920">
    <property type="match status" value="1"/>
</dbReference>
<dbReference type="FunFam" id="2.60.120.920:FF:000004">
    <property type="entry name" value="Butyrophilin subfamily 1 member A1"/>
    <property type="match status" value="1"/>
</dbReference>
<dbReference type="GO" id="GO:0045087">
    <property type="term" value="P:innate immune response"/>
    <property type="evidence" value="ECO:0007669"/>
    <property type="project" value="UniProtKB-KW"/>
</dbReference>
<dbReference type="InterPro" id="IPR006574">
    <property type="entry name" value="PRY"/>
</dbReference>
<accession>A0A556V7Y8</accession>
<proteinExistence type="predicted"/>
<dbReference type="InterPro" id="IPR043136">
    <property type="entry name" value="B30.2/SPRY_sf"/>
</dbReference>
<dbReference type="PROSITE" id="PS00518">
    <property type="entry name" value="ZF_RING_1"/>
    <property type="match status" value="1"/>
</dbReference>
<dbReference type="SUPFAM" id="SSF49899">
    <property type="entry name" value="Concanavalin A-like lectins/glucanases"/>
    <property type="match status" value="1"/>
</dbReference>
<dbReference type="SUPFAM" id="SSF57850">
    <property type="entry name" value="RING/U-box"/>
    <property type="match status" value="1"/>
</dbReference>
<dbReference type="Gene3D" id="4.10.830.40">
    <property type="match status" value="1"/>
</dbReference>
<dbReference type="InterPro" id="IPR017907">
    <property type="entry name" value="Znf_RING_CS"/>
</dbReference>
<dbReference type="InterPro" id="IPR013320">
    <property type="entry name" value="ConA-like_dom_sf"/>
</dbReference>
<dbReference type="PROSITE" id="PS50188">
    <property type="entry name" value="B302_SPRY"/>
    <property type="match status" value="1"/>
</dbReference>
<dbReference type="SMART" id="SM00184">
    <property type="entry name" value="RING"/>
    <property type="match status" value="1"/>
</dbReference>